<name>A0A7R9D4E4_TIMCR</name>
<accession>A0A7R9D4E4</accession>
<evidence type="ECO:0000313" key="2">
    <source>
        <dbReference type="EMBL" id="CAD7406366.1"/>
    </source>
</evidence>
<protein>
    <submittedName>
        <fullName evidence="2">Uncharacterized protein</fullName>
    </submittedName>
</protein>
<organism evidence="2">
    <name type="scientific">Timema cristinae</name>
    <name type="common">Walking stick</name>
    <dbReference type="NCBI Taxonomy" id="61476"/>
    <lineage>
        <taxon>Eukaryota</taxon>
        <taxon>Metazoa</taxon>
        <taxon>Ecdysozoa</taxon>
        <taxon>Arthropoda</taxon>
        <taxon>Hexapoda</taxon>
        <taxon>Insecta</taxon>
        <taxon>Pterygota</taxon>
        <taxon>Neoptera</taxon>
        <taxon>Polyneoptera</taxon>
        <taxon>Phasmatodea</taxon>
        <taxon>Timematodea</taxon>
        <taxon>Timematoidea</taxon>
        <taxon>Timematidae</taxon>
        <taxon>Timema</taxon>
    </lineage>
</organism>
<dbReference type="AlphaFoldDB" id="A0A7R9D4E4"/>
<dbReference type="EMBL" id="OC319810">
    <property type="protein sequence ID" value="CAD7406366.1"/>
    <property type="molecule type" value="Genomic_DNA"/>
</dbReference>
<feature type="compositionally biased region" description="Acidic residues" evidence="1">
    <location>
        <begin position="74"/>
        <end position="83"/>
    </location>
</feature>
<proteinExistence type="predicted"/>
<sequence>MTTPQATLRIFVHEPRFTTGVICTCAYPHSWMVQNTPSPTIANTLNTQDGLAGALARALAERSRAIHSDSSTSSDDDDDEWED</sequence>
<dbReference type="Gene3D" id="3.90.810.10">
    <property type="entry name" value="CRIB domain"/>
    <property type="match status" value="1"/>
</dbReference>
<reference evidence="2" key="1">
    <citation type="submission" date="2020-11" db="EMBL/GenBank/DDBJ databases">
        <authorList>
            <person name="Tran Van P."/>
        </authorList>
    </citation>
    <scope>NUCLEOTIDE SEQUENCE</scope>
</reference>
<dbReference type="InterPro" id="IPR036936">
    <property type="entry name" value="CRIB_dom_sf"/>
</dbReference>
<evidence type="ECO:0000256" key="1">
    <source>
        <dbReference type="SAM" id="MobiDB-lite"/>
    </source>
</evidence>
<gene>
    <name evidence="2" type="ORF">TCEB3V08_LOCUS8486</name>
</gene>
<feature type="region of interest" description="Disordered" evidence="1">
    <location>
        <begin position="62"/>
        <end position="83"/>
    </location>
</feature>